<dbReference type="PANTHER" id="PTHR33991">
    <property type="entry name" value="DNA REPAIR PROTEIN RECO"/>
    <property type="match status" value="1"/>
</dbReference>
<comment type="caution">
    <text evidence="5">The sequence shown here is derived from an EMBL/GenBank/DDBJ whole genome shotgun (WGS) entry which is preliminary data.</text>
</comment>
<gene>
    <name evidence="5" type="ORF">A3J58_03225</name>
</gene>
<dbReference type="Gene3D" id="2.40.50.140">
    <property type="entry name" value="Nucleic acid-binding proteins"/>
    <property type="match status" value="1"/>
</dbReference>
<keyword evidence="3" id="KW-0234">DNA repair</keyword>
<dbReference type="InterPro" id="IPR012340">
    <property type="entry name" value="NA-bd_OB-fold"/>
</dbReference>
<dbReference type="NCBIfam" id="TIGR00613">
    <property type="entry name" value="reco"/>
    <property type="match status" value="1"/>
</dbReference>
<evidence type="ECO:0000259" key="4">
    <source>
        <dbReference type="Pfam" id="PF11967"/>
    </source>
</evidence>
<reference evidence="5 6" key="1">
    <citation type="journal article" date="2016" name="Nat. Commun.">
        <title>Thousands of microbial genomes shed light on interconnected biogeochemical processes in an aquifer system.</title>
        <authorList>
            <person name="Anantharaman K."/>
            <person name="Brown C.T."/>
            <person name="Hug L.A."/>
            <person name="Sharon I."/>
            <person name="Castelle C.J."/>
            <person name="Probst A.J."/>
            <person name="Thomas B.C."/>
            <person name="Singh A."/>
            <person name="Wilkins M.J."/>
            <person name="Karaoz U."/>
            <person name="Brodie E.L."/>
            <person name="Williams K.H."/>
            <person name="Hubbard S.S."/>
            <person name="Banfield J.F."/>
        </authorList>
    </citation>
    <scope>NUCLEOTIDE SEQUENCE [LARGE SCALE GENOMIC DNA]</scope>
</reference>
<evidence type="ECO:0000313" key="6">
    <source>
        <dbReference type="Proteomes" id="UP000178510"/>
    </source>
</evidence>
<dbReference type="Proteomes" id="UP000178510">
    <property type="component" value="Unassembled WGS sequence"/>
</dbReference>
<dbReference type="InterPro" id="IPR003717">
    <property type="entry name" value="RecO"/>
</dbReference>
<organism evidence="5 6">
    <name type="scientific">Candidatus Sungbacteria bacterium RIFCSPHIGHO2_02_FULL_52_23</name>
    <dbReference type="NCBI Taxonomy" id="1802274"/>
    <lineage>
        <taxon>Bacteria</taxon>
        <taxon>Candidatus Sungiibacteriota</taxon>
    </lineage>
</organism>
<accession>A0A1G2KVM9</accession>
<dbReference type="PANTHER" id="PTHR33991:SF1">
    <property type="entry name" value="DNA REPAIR PROTEIN RECO"/>
    <property type="match status" value="1"/>
</dbReference>
<protein>
    <submittedName>
        <fullName evidence="5">DNA repair protein RecO</fullName>
    </submittedName>
</protein>
<evidence type="ECO:0000256" key="1">
    <source>
        <dbReference type="ARBA" id="ARBA00022763"/>
    </source>
</evidence>
<dbReference type="GO" id="GO:0006302">
    <property type="term" value="P:double-strand break repair"/>
    <property type="evidence" value="ECO:0007669"/>
    <property type="project" value="TreeGrafter"/>
</dbReference>
<name>A0A1G2KVM9_9BACT</name>
<dbReference type="GO" id="GO:0006310">
    <property type="term" value="P:DNA recombination"/>
    <property type="evidence" value="ECO:0007669"/>
    <property type="project" value="UniProtKB-KW"/>
</dbReference>
<evidence type="ECO:0000256" key="3">
    <source>
        <dbReference type="ARBA" id="ARBA00023204"/>
    </source>
</evidence>
<proteinExistence type="predicted"/>
<evidence type="ECO:0000313" key="5">
    <source>
        <dbReference type="EMBL" id="OHA03497.1"/>
    </source>
</evidence>
<keyword evidence="2" id="KW-0233">DNA recombination</keyword>
<dbReference type="Pfam" id="PF11967">
    <property type="entry name" value="RecO_N"/>
    <property type="match status" value="1"/>
</dbReference>
<feature type="domain" description="DNA replication/recombination mediator RecO N-terminal" evidence="4">
    <location>
        <begin position="2"/>
        <end position="62"/>
    </location>
</feature>
<dbReference type="STRING" id="1802274.A3J58_03225"/>
<dbReference type="EMBL" id="MHQM01000025">
    <property type="protein sequence ID" value="OHA03497.1"/>
    <property type="molecule type" value="Genomic_DNA"/>
</dbReference>
<evidence type="ECO:0000256" key="2">
    <source>
        <dbReference type="ARBA" id="ARBA00023172"/>
    </source>
</evidence>
<keyword evidence="1" id="KW-0227">DNA damage</keyword>
<sequence>MHATDAFVLKKLDIGEADVLYALYTRDFGKVVARAQGIRKNEAKLRGHLEPFSLSVVRLISARHGEKLIGASLVRFGERMRSRDATLRLAAYVAARLDEHCFAGERDPALWRLADAAFRALDSHEFSEDAEALFRKEFDTNLSLCLGHGDGDDDGKSYDDAV</sequence>
<dbReference type="AlphaFoldDB" id="A0A1G2KVM9"/>
<dbReference type="InterPro" id="IPR022572">
    <property type="entry name" value="DNA_rep/recomb_RecO_N"/>
</dbReference>
<dbReference type="GO" id="GO:0043590">
    <property type="term" value="C:bacterial nucleoid"/>
    <property type="evidence" value="ECO:0007669"/>
    <property type="project" value="TreeGrafter"/>
</dbReference>
<dbReference type="SUPFAM" id="SSF50249">
    <property type="entry name" value="Nucleic acid-binding proteins"/>
    <property type="match status" value="1"/>
</dbReference>